<dbReference type="PANTHER" id="PTHR39335:SF1">
    <property type="entry name" value="BLL4220 PROTEIN"/>
    <property type="match status" value="1"/>
</dbReference>
<gene>
    <name evidence="2" type="ORF">IV02_21275</name>
</gene>
<keyword evidence="1" id="KW-0732">Signal</keyword>
<reference evidence="2 3" key="1">
    <citation type="submission" date="2014-07" db="EMBL/GenBank/DDBJ databases">
        <title>Draft Genome Sequences of Environmental Pseudomonas syringae strains.</title>
        <authorList>
            <person name="Baltrus D.A."/>
            <person name="Berge O."/>
            <person name="Morris C."/>
        </authorList>
    </citation>
    <scope>NUCLEOTIDE SEQUENCE [LARGE SCALE GENOMIC DNA]</scope>
    <source>
        <strain evidence="2 3">CEB003</strain>
    </source>
</reference>
<name>A0A085V013_PSESX</name>
<evidence type="ECO:0000313" key="3">
    <source>
        <dbReference type="Proteomes" id="UP000028643"/>
    </source>
</evidence>
<dbReference type="InterPro" id="IPR005297">
    <property type="entry name" value="Lipoprotein_repeat"/>
</dbReference>
<evidence type="ECO:0000256" key="1">
    <source>
        <dbReference type="SAM" id="SignalP"/>
    </source>
</evidence>
<evidence type="ECO:0008006" key="4">
    <source>
        <dbReference type="Google" id="ProtNLM"/>
    </source>
</evidence>
<evidence type="ECO:0000313" key="2">
    <source>
        <dbReference type="EMBL" id="KFE48776.1"/>
    </source>
</evidence>
<comment type="caution">
    <text evidence="2">The sequence shown here is derived from an EMBL/GenBank/DDBJ whole genome shotgun (WGS) entry which is preliminary data.</text>
</comment>
<dbReference type="Pfam" id="PF03640">
    <property type="entry name" value="Lipoprotein_15"/>
    <property type="match status" value="2"/>
</dbReference>
<dbReference type="EMBL" id="JPQT01000120">
    <property type="protein sequence ID" value="KFE48776.1"/>
    <property type="molecule type" value="Genomic_DNA"/>
</dbReference>
<dbReference type="PANTHER" id="PTHR39335">
    <property type="entry name" value="BLL4220 PROTEIN"/>
    <property type="match status" value="1"/>
</dbReference>
<dbReference type="InterPro" id="IPR014558">
    <property type="entry name" value="UCP029720"/>
</dbReference>
<dbReference type="RefSeq" id="WP_020291597.1">
    <property type="nucleotide sequence ID" value="NZ_JPQT01000120.1"/>
</dbReference>
<dbReference type="AlphaFoldDB" id="A0A085V013"/>
<feature type="signal peptide" evidence="1">
    <location>
        <begin position="1"/>
        <end position="25"/>
    </location>
</feature>
<organism evidence="2 3">
    <name type="scientific">Pseudomonas syringae</name>
    <dbReference type="NCBI Taxonomy" id="317"/>
    <lineage>
        <taxon>Bacteria</taxon>
        <taxon>Pseudomonadati</taxon>
        <taxon>Pseudomonadota</taxon>
        <taxon>Gammaproteobacteria</taxon>
        <taxon>Pseudomonadales</taxon>
        <taxon>Pseudomonadaceae</taxon>
        <taxon>Pseudomonas</taxon>
    </lineage>
</organism>
<sequence>MAKFSSTLLGLLAAAALASSGLAFAAEPGMMGDNGMLTDHSGKTLYTFDKDADGKSACKDQCAINWPPLTATAADKASGKWTVIKRDDGSMQWAFEGKPVYFYKDDKKAGDMTGDGKGGAWHVIKP</sequence>
<dbReference type="Proteomes" id="UP000028643">
    <property type="component" value="Unassembled WGS sequence"/>
</dbReference>
<protein>
    <recommendedName>
        <fullName evidence="4">Lipoprotein with Yx(FWY)xxD motif</fullName>
    </recommendedName>
</protein>
<dbReference type="GO" id="GO:0043448">
    <property type="term" value="P:alkane catabolic process"/>
    <property type="evidence" value="ECO:0007669"/>
    <property type="project" value="TreeGrafter"/>
</dbReference>
<accession>A0A085V013</accession>
<dbReference type="PATRIC" id="fig|317.174.peg.4346"/>
<proteinExistence type="predicted"/>
<dbReference type="PIRSF" id="PIRSF029720">
    <property type="entry name" value="UCP029720"/>
    <property type="match status" value="1"/>
</dbReference>
<feature type="chain" id="PRO_5001798239" description="Lipoprotein with Yx(FWY)xxD motif" evidence="1">
    <location>
        <begin position="26"/>
        <end position="126"/>
    </location>
</feature>